<gene>
    <name evidence="1" type="ORF">EV147_5185</name>
</gene>
<reference evidence="1 2" key="1">
    <citation type="journal article" date="2015" name="Stand. Genomic Sci.">
        <title>Genomic Encyclopedia of Bacterial and Archaeal Type Strains, Phase III: the genomes of soil and plant-associated and newly described type strains.</title>
        <authorList>
            <person name="Whitman W.B."/>
            <person name="Woyke T."/>
            <person name="Klenk H.P."/>
            <person name="Zhou Y."/>
            <person name="Lilburn T.G."/>
            <person name="Beck B.J."/>
            <person name="De Vos P."/>
            <person name="Vandamme P."/>
            <person name="Eisen J.A."/>
            <person name="Garrity G."/>
            <person name="Hugenholtz P."/>
            <person name="Kyrpides N.C."/>
        </authorList>
    </citation>
    <scope>NUCLEOTIDE SEQUENCE [LARGE SCALE GENOMIC DNA]</scope>
    <source>
        <strain evidence="1 2">ASC-9842</strain>
    </source>
</reference>
<organism evidence="1 2">
    <name type="scientific">Cupriavidus agavae</name>
    <dbReference type="NCBI Taxonomy" id="1001822"/>
    <lineage>
        <taxon>Bacteria</taxon>
        <taxon>Pseudomonadati</taxon>
        <taxon>Pseudomonadota</taxon>
        <taxon>Betaproteobacteria</taxon>
        <taxon>Burkholderiales</taxon>
        <taxon>Burkholderiaceae</taxon>
        <taxon>Cupriavidus</taxon>
    </lineage>
</organism>
<evidence type="ECO:0000313" key="2">
    <source>
        <dbReference type="Proteomes" id="UP000291078"/>
    </source>
</evidence>
<name>A0A4V2FE82_9BURK</name>
<keyword evidence="2" id="KW-1185">Reference proteome</keyword>
<dbReference type="AlphaFoldDB" id="A0A4V2FE82"/>
<evidence type="ECO:0000313" key="1">
    <source>
        <dbReference type="EMBL" id="RZT28869.1"/>
    </source>
</evidence>
<protein>
    <submittedName>
        <fullName evidence="1">Uncharacterized protein</fullName>
    </submittedName>
</protein>
<dbReference type="Proteomes" id="UP000291078">
    <property type="component" value="Unassembled WGS sequence"/>
</dbReference>
<sequence>MDNYPAATSKGFDLYPLVYKYEPPREWHERRPDRSYCASVVICREGVSPSTESGRVFIVPGTQWSALGTAKRAAVQHGADIIDGLVSGESTAGL</sequence>
<proteinExistence type="predicted"/>
<accession>A0A4V2FE82</accession>
<dbReference type="EMBL" id="SGXM01000015">
    <property type="protein sequence ID" value="RZT28869.1"/>
    <property type="molecule type" value="Genomic_DNA"/>
</dbReference>
<dbReference type="RefSeq" id="WP_130394059.1">
    <property type="nucleotide sequence ID" value="NZ_SGXM01000015.1"/>
</dbReference>
<comment type="caution">
    <text evidence="1">The sequence shown here is derived from an EMBL/GenBank/DDBJ whole genome shotgun (WGS) entry which is preliminary data.</text>
</comment>